<dbReference type="Proteomes" id="UP000315827">
    <property type="component" value="Unassembled WGS sequence"/>
</dbReference>
<dbReference type="InterPro" id="IPR003105">
    <property type="entry name" value="SRA_YDG"/>
</dbReference>
<feature type="domain" description="YDG" evidence="1">
    <location>
        <begin position="1"/>
        <end position="68"/>
    </location>
</feature>
<protein>
    <recommendedName>
        <fullName evidence="1">YDG domain-containing protein</fullName>
    </recommendedName>
</protein>
<dbReference type="AlphaFoldDB" id="A0A5C6KEL5"/>
<sequence length="116" mass="13154">MFSDTKIRIVWEKGNGIRIKRAGARRNCRDTDFRRAPCLRENGVYRTIAFRLSLAVAGRVVWIRTLPRVPRTLTCSSAGVISSFAVGREVKRTVMSSYMPLSVAADPLRVCIRFCF</sequence>
<name>A0A5C6KEL5_PARDI</name>
<dbReference type="RefSeq" id="WP_146375485.1">
    <property type="nucleotide sequence ID" value="NZ_VOHW01000005.1"/>
</dbReference>
<comment type="caution">
    <text evidence="2">The sequence shown here is derived from an EMBL/GenBank/DDBJ whole genome shotgun (WGS) entry which is preliminary data.</text>
</comment>
<evidence type="ECO:0000313" key="3">
    <source>
        <dbReference type="Proteomes" id="UP000315827"/>
    </source>
</evidence>
<proteinExistence type="predicted"/>
<accession>A0A5C6KEL5</accession>
<dbReference type="PROSITE" id="PS51015">
    <property type="entry name" value="YDG"/>
    <property type="match status" value="1"/>
</dbReference>
<gene>
    <name evidence="2" type="ORF">FSA05_10445</name>
</gene>
<evidence type="ECO:0000313" key="2">
    <source>
        <dbReference type="EMBL" id="TWV61727.1"/>
    </source>
</evidence>
<dbReference type="EMBL" id="VOHW01000005">
    <property type="protein sequence ID" value="TWV61727.1"/>
    <property type="molecule type" value="Genomic_DNA"/>
</dbReference>
<evidence type="ECO:0000259" key="1">
    <source>
        <dbReference type="PROSITE" id="PS51015"/>
    </source>
</evidence>
<organism evidence="2 3">
    <name type="scientific">Parabacteroides distasonis</name>
    <dbReference type="NCBI Taxonomy" id="823"/>
    <lineage>
        <taxon>Bacteria</taxon>
        <taxon>Pseudomonadati</taxon>
        <taxon>Bacteroidota</taxon>
        <taxon>Bacteroidia</taxon>
        <taxon>Bacteroidales</taxon>
        <taxon>Tannerellaceae</taxon>
        <taxon>Parabacteroides</taxon>
    </lineage>
</organism>
<reference evidence="2 3" key="1">
    <citation type="submission" date="2019-07" db="EMBL/GenBank/DDBJ databases">
        <title>Genome sequencing of Parabacteroides distasonis iSURF_7.</title>
        <authorList>
            <person name="Degefu H.N."/>
            <person name="Ruoff K.L."/>
            <person name="Price C.E."/>
            <person name="Valls R.A."/>
            <person name="O'Toole G.A."/>
        </authorList>
    </citation>
    <scope>NUCLEOTIDE SEQUENCE [LARGE SCALE GENOMIC DNA]</scope>
    <source>
        <strain evidence="2 3">CFPLTA003_1B</strain>
    </source>
</reference>